<proteinExistence type="predicted"/>
<comment type="caution">
    <text evidence="3">The sequence shown here is derived from an EMBL/GenBank/DDBJ whole genome shotgun (WGS) entry which is preliminary data.</text>
</comment>
<dbReference type="EMBL" id="NEDP02001165">
    <property type="protein sequence ID" value="OWF53948.1"/>
    <property type="molecule type" value="Genomic_DNA"/>
</dbReference>
<dbReference type="AlphaFoldDB" id="A0A210QYV1"/>
<evidence type="ECO:0000313" key="4">
    <source>
        <dbReference type="Proteomes" id="UP000242188"/>
    </source>
</evidence>
<evidence type="ECO:0000256" key="2">
    <source>
        <dbReference type="SAM" id="SignalP"/>
    </source>
</evidence>
<evidence type="ECO:0000256" key="1">
    <source>
        <dbReference type="SAM" id="MobiDB-lite"/>
    </source>
</evidence>
<sequence length="308" mass="35095">MLYLKEALVYLAVLIAVTSSQATYGRKRPAKYLPPRRSYNPVKEVVKTYNPVKEVVKKAIHPKHTSKFPVVDPLSAILPDERPVDGGFFPDPLLERIGRIGDQRRPVRDGEIRRRPGDFNPRLSRGNDRGNGAGILIDPLDRRGSDSWVDRSRSRNQFPSSADRVGDSWGPSDVPRDPWVGRDASQWTDNSGPRSQFPRNNGGSLERRSSLPGFIDESRLRDWNTREQDVGSILDRSVDRSIGRDVLPNGNRNTGLRDLNPDMTRLLRSRLRDTVSNARTDRGFQNRESLPRGRRGEFLPNLQERQNW</sequence>
<reference evidence="3 4" key="1">
    <citation type="journal article" date="2017" name="Nat. Ecol. Evol.">
        <title>Scallop genome provides insights into evolution of bilaterian karyotype and development.</title>
        <authorList>
            <person name="Wang S."/>
            <person name="Zhang J."/>
            <person name="Jiao W."/>
            <person name="Li J."/>
            <person name="Xun X."/>
            <person name="Sun Y."/>
            <person name="Guo X."/>
            <person name="Huan P."/>
            <person name="Dong B."/>
            <person name="Zhang L."/>
            <person name="Hu X."/>
            <person name="Sun X."/>
            <person name="Wang J."/>
            <person name="Zhao C."/>
            <person name="Wang Y."/>
            <person name="Wang D."/>
            <person name="Huang X."/>
            <person name="Wang R."/>
            <person name="Lv J."/>
            <person name="Li Y."/>
            <person name="Zhang Z."/>
            <person name="Liu B."/>
            <person name="Lu W."/>
            <person name="Hui Y."/>
            <person name="Liang J."/>
            <person name="Zhou Z."/>
            <person name="Hou R."/>
            <person name="Li X."/>
            <person name="Liu Y."/>
            <person name="Li H."/>
            <person name="Ning X."/>
            <person name="Lin Y."/>
            <person name="Zhao L."/>
            <person name="Xing Q."/>
            <person name="Dou J."/>
            <person name="Li Y."/>
            <person name="Mao J."/>
            <person name="Guo H."/>
            <person name="Dou H."/>
            <person name="Li T."/>
            <person name="Mu C."/>
            <person name="Jiang W."/>
            <person name="Fu Q."/>
            <person name="Fu X."/>
            <person name="Miao Y."/>
            <person name="Liu J."/>
            <person name="Yu Q."/>
            <person name="Li R."/>
            <person name="Liao H."/>
            <person name="Li X."/>
            <person name="Kong Y."/>
            <person name="Jiang Z."/>
            <person name="Chourrout D."/>
            <person name="Li R."/>
            <person name="Bao Z."/>
        </authorList>
    </citation>
    <scope>NUCLEOTIDE SEQUENCE [LARGE SCALE GENOMIC DNA]</scope>
    <source>
        <strain evidence="3 4">PY_sf001</strain>
    </source>
</reference>
<dbReference type="OrthoDB" id="10588348at2759"/>
<feature type="compositionally biased region" description="Basic and acidic residues" evidence="1">
    <location>
        <begin position="100"/>
        <end position="117"/>
    </location>
</feature>
<keyword evidence="2" id="KW-0732">Signal</keyword>
<feature type="compositionally biased region" description="Basic and acidic residues" evidence="1">
    <location>
        <begin position="139"/>
        <end position="153"/>
    </location>
</feature>
<feature type="compositionally biased region" description="Polar residues" evidence="1">
    <location>
        <begin position="185"/>
        <end position="203"/>
    </location>
</feature>
<feature type="compositionally biased region" description="Basic and acidic residues" evidence="1">
    <location>
        <begin position="279"/>
        <end position="297"/>
    </location>
</feature>
<keyword evidence="4" id="KW-1185">Reference proteome</keyword>
<feature type="region of interest" description="Disordered" evidence="1">
    <location>
        <begin position="100"/>
        <end position="210"/>
    </location>
</feature>
<feature type="region of interest" description="Disordered" evidence="1">
    <location>
        <begin position="279"/>
        <end position="308"/>
    </location>
</feature>
<name>A0A210QYV1_MIZYE</name>
<evidence type="ECO:0000313" key="3">
    <source>
        <dbReference type="EMBL" id="OWF53948.1"/>
    </source>
</evidence>
<protein>
    <submittedName>
        <fullName evidence="3">Uncharacterized protein</fullName>
    </submittedName>
</protein>
<accession>A0A210QYV1</accession>
<feature type="chain" id="PRO_5012058130" evidence="2">
    <location>
        <begin position="23"/>
        <end position="308"/>
    </location>
</feature>
<dbReference type="Proteomes" id="UP000242188">
    <property type="component" value="Unassembled WGS sequence"/>
</dbReference>
<gene>
    <name evidence="3" type="ORF">KP79_PYT15373</name>
</gene>
<feature type="signal peptide" evidence="2">
    <location>
        <begin position="1"/>
        <end position="22"/>
    </location>
</feature>
<organism evidence="3 4">
    <name type="scientific">Mizuhopecten yessoensis</name>
    <name type="common">Japanese scallop</name>
    <name type="synonym">Patinopecten yessoensis</name>
    <dbReference type="NCBI Taxonomy" id="6573"/>
    <lineage>
        <taxon>Eukaryota</taxon>
        <taxon>Metazoa</taxon>
        <taxon>Spiralia</taxon>
        <taxon>Lophotrochozoa</taxon>
        <taxon>Mollusca</taxon>
        <taxon>Bivalvia</taxon>
        <taxon>Autobranchia</taxon>
        <taxon>Pteriomorphia</taxon>
        <taxon>Pectinida</taxon>
        <taxon>Pectinoidea</taxon>
        <taxon>Pectinidae</taxon>
        <taxon>Mizuhopecten</taxon>
    </lineage>
</organism>